<dbReference type="KEGG" id="gaw:V144x_44930"/>
<organism evidence="2 3">
    <name type="scientific">Gimesia aquarii</name>
    <dbReference type="NCBI Taxonomy" id="2527964"/>
    <lineage>
        <taxon>Bacteria</taxon>
        <taxon>Pseudomonadati</taxon>
        <taxon>Planctomycetota</taxon>
        <taxon>Planctomycetia</taxon>
        <taxon>Planctomycetales</taxon>
        <taxon>Planctomycetaceae</taxon>
        <taxon>Gimesia</taxon>
    </lineage>
</organism>
<accession>A0A517W149</accession>
<name>A0A517W149_9PLAN</name>
<evidence type="ECO:0000256" key="1">
    <source>
        <dbReference type="SAM" id="Phobius"/>
    </source>
</evidence>
<proteinExistence type="predicted"/>
<protein>
    <submittedName>
        <fullName evidence="2">Uncharacterized protein</fullName>
    </submittedName>
</protein>
<reference evidence="2 3" key="1">
    <citation type="submission" date="2019-03" db="EMBL/GenBank/DDBJ databases">
        <title>Deep-cultivation of Planctomycetes and their phenomic and genomic characterization uncovers novel biology.</title>
        <authorList>
            <person name="Wiegand S."/>
            <person name="Jogler M."/>
            <person name="Boedeker C."/>
            <person name="Pinto D."/>
            <person name="Vollmers J."/>
            <person name="Rivas-Marin E."/>
            <person name="Kohn T."/>
            <person name="Peeters S.H."/>
            <person name="Heuer A."/>
            <person name="Rast P."/>
            <person name="Oberbeckmann S."/>
            <person name="Bunk B."/>
            <person name="Jeske O."/>
            <person name="Meyerdierks A."/>
            <person name="Storesund J.E."/>
            <person name="Kallscheuer N."/>
            <person name="Luecker S."/>
            <person name="Lage O.M."/>
            <person name="Pohl T."/>
            <person name="Merkel B.J."/>
            <person name="Hornburger P."/>
            <person name="Mueller R.-W."/>
            <person name="Bruemmer F."/>
            <person name="Labrenz M."/>
            <person name="Spormann A.M."/>
            <person name="Op den Camp H."/>
            <person name="Overmann J."/>
            <person name="Amann R."/>
            <person name="Jetten M.S.M."/>
            <person name="Mascher T."/>
            <person name="Medema M.H."/>
            <person name="Devos D.P."/>
            <person name="Kaster A.-K."/>
            <person name="Ovreas L."/>
            <person name="Rohde M."/>
            <person name="Galperin M.Y."/>
            <person name="Jogler C."/>
        </authorList>
    </citation>
    <scope>NUCLEOTIDE SEQUENCE [LARGE SCALE GENOMIC DNA]</scope>
    <source>
        <strain evidence="2 3">V144</strain>
    </source>
</reference>
<evidence type="ECO:0000313" key="2">
    <source>
        <dbReference type="EMBL" id="QDT98983.1"/>
    </source>
</evidence>
<dbReference type="Proteomes" id="UP000318704">
    <property type="component" value="Chromosome"/>
</dbReference>
<keyword evidence="1" id="KW-1133">Transmembrane helix</keyword>
<keyword evidence="1" id="KW-0812">Transmembrane</keyword>
<sequence length="396" mass="45039">MRNSLFERSENEKEQKPSTGIYHFLLILTFVFLLNQNAEAVEQNESGNKAEAELKHLETLWKTWDSSVTSFELKGFRFVGLFEQKGTVFTHTEFEELVQNQMIPFIDKNEITLENLKSKLNITTPSGGYWRPFSIVMSADSLRIEDVIQGKTYTVVRNNGQESDYYEGQKQANVHGSYSGLISANRSNYLYQVPSSTFKGNVDYSCPQLNFCTMKSKTRLLKYNKETGFVYYYARRSLNGDYRSEKIQSNEIVSPKGVPVPRIIADASYFKNSPTIKVLDLFLFSHIEINPKLSPEIFQIAVPAGVNVVKFENAESYLPLSKGGKRPPMASAQKPISDIQKFSEQPGFGKKEKPASRAQPVNLENDRSSMVLILIIGNILFVFIIIGIMMYRKKTT</sequence>
<evidence type="ECO:0000313" key="3">
    <source>
        <dbReference type="Proteomes" id="UP000318704"/>
    </source>
</evidence>
<dbReference type="EMBL" id="CP037920">
    <property type="protein sequence ID" value="QDT98983.1"/>
    <property type="molecule type" value="Genomic_DNA"/>
</dbReference>
<feature type="transmembrane region" description="Helical" evidence="1">
    <location>
        <begin position="370"/>
        <end position="391"/>
    </location>
</feature>
<dbReference type="AlphaFoldDB" id="A0A517W149"/>
<keyword evidence="1" id="KW-0472">Membrane</keyword>
<gene>
    <name evidence="2" type="ORF">V144x_44930</name>
</gene>
<dbReference type="RefSeq" id="WP_144988083.1">
    <property type="nucleotide sequence ID" value="NZ_CP037920.1"/>
</dbReference>